<comment type="caution">
    <text evidence="1">The sequence shown here is derived from an EMBL/GenBank/DDBJ whole genome shotgun (WGS) entry which is preliminary data.</text>
</comment>
<dbReference type="EMBL" id="MRVG01000011">
    <property type="protein sequence ID" value="PMB65031.1"/>
    <property type="molecule type" value="Genomic_DNA"/>
</dbReference>
<protein>
    <submittedName>
        <fullName evidence="1">Uncharacterized protein</fullName>
    </submittedName>
</protein>
<proteinExistence type="predicted"/>
<evidence type="ECO:0000313" key="2">
    <source>
        <dbReference type="Proteomes" id="UP000235728"/>
    </source>
</evidence>
<reference evidence="1 2" key="1">
    <citation type="journal article" date="2016" name="Appl. Microbiol. Biotechnol.">
        <title>Characterization of T-DNA insertion mutants with decreased virulence in the entomopathogenic fungus Beauveria bassiana JEF-007.</title>
        <authorList>
            <person name="Kim S."/>
            <person name="Lee S.J."/>
            <person name="Nai Y.S."/>
            <person name="Yu J.S."/>
            <person name="Lee M.R."/>
            <person name="Yang Y.T."/>
            <person name="Kim J.S."/>
        </authorList>
    </citation>
    <scope>NUCLEOTIDE SEQUENCE [LARGE SCALE GENOMIC DNA]</scope>
    <source>
        <strain evidence="1 2">JEF-007</strain>
    </source>
</reference>
<sequence>METQLEIFGGREMLGLACCRVQITRSVPPGFGRTVDLDGHGMAQVIADAIDEAMEVNPASD</sequence>
<dbReference type="Proteomes" id="UP000235728">
    <property type="component" value="Unassembled WGS sequence"/>
</dbReference>
<organism evidence="1 2">
    <name type="scientific">Beauveria bassiana</name>
    <name type="common">White muscardine disease fungus</name>
    <name type="synonym">Tritirachium shiotae</name>
    <dbReference type="NCBI Taxonomy" id="176275"/>
    <lineage>
        <taxon>Eukaryota</taxon>
        <taxon>Fungi</taxon>
        <taxon>Dikarya</taxon>
        <taxon>Ascomycota</taxon>
        <taxon>Pezizomycotina</taxon>
        <taxon>Sordariomycetes</taxon>
        <taxon>Hypocreomycetidae</taxon>
        <taxon>Hypocreales</taxon>
        <taxon>Cordycipitaceae</taxon>
        <taxon>Beauveria</taxon>
    </lineage>
</organism>
<name>A0A2N6NCM7_BEABA</name>
<evidence type="ECO:0000313" key="1">
    <source>
        <dbReference type="EMBL" id="PMB65031.1"/>
    </source>
</evidence>
<dbReference type="AlphaFoldDB" id="A0A2N6NCM7"/>
<gene>
    <name evidence="1" type="ORF">BM221_009218</name>
</gene>
<accession>A0A2N6NCM7</accession>